<accession>A0A3M6Q6G5</accession>
<dbReference type="GO" id="GO:0008270">
    <property type="term" value="F:zinc ion binding"/>
    <property type="evidence" value="ECO:0007669"/>
    <property type="project" value="UniProtKB-KW"/>
</dbReference>
<feature type="region of interest" description="Disordered" evidence="5">
    <location>
        <begin position="1"/>
        <end position="25"/>
    </location>
</feature>
<evidence type="ECO:0000259" key="6">
    <source>
        <dbReference type="Pfam" id="PF01258"/>
    </source>
</evidence>
<dbReference type="PANTHER" id="PTHR33823:SF4">
    <property type="entry name" value="GENERAL STRESS PROTEIN 16O"/>
    <property type="match status" value="1"/>
</dbReference>
<evidence type="ECO:0000313" key="8">
    <source>
        <dbReference type="Proteomes" id="UP000267521"/>
    </source>
</evidence>
<dbReference type="PROSITE" id="PS51128">
    <property type="entry name" value="ZF_DKSA_2"/>
    <property type="match status" value="1"/>
</dbReference>
<dbReference type="Pfam" id="PF01258">
    <property type="entry name" value="zf-dskA_traR"/>
    <property type="match status" value="1"/>
</dbReference>
<dbReference type="PANTHER" id="PTHR33823">
    <property type="entry name" value="RNA POLYMERASE-BINDING TRANSCRIPTION FACTOR DKSA-RELATED"/>
    <property type="match status" value="1"/>
</dbReference>
<evidence type="ECO:0000256" key="2">
    <source>
        <dbReference type="ARBA" id="ARBA00022771"/>
    </source>
</evidence>
<dbReference type="InterPro" id="IPR020458">
    <property type="entry name" value="Znf_DskA_TraR_CS"/>
</dbReference>
<feature type="compositionally biased region" description="Basic residues" evidence="5">
    <location>
        <begin position="1"/>
        <end position="24"/>
    </location>
</feature>
<name>A0A3M6Q6G5_9BURK</name>
<proteinExistence type="predicted"/>
<evidence type="ECO:0000256" key="4">
    <source>
        <dbReference type="PROSITE-ProRule" id="PRU00510"/>
    </source>
</evidence>
<keyword evidence="2" id="KW-0863">Zinc-finger</keyword>
<dbReference type="PROSITE" id="PS01102">
    <property type="entry name" value="ZF_DKSA_1"/>
    <property type="match status" value="1"/>
</dbReference>
<comment type="caution">
    <text evidence="7">The sequence shown here is derived from an EMBL/GenBank/DDBJ whole genome shotgun (WGS) entry which is preliminary data.</text>
</comment>
<sequence>MVACKNKQRPGKTRKRGAKQRAAQHVRQEVRRAAAVDSGMAALPVGPPAWPCFAPRTPAPAAACPRAQRRDRAPAPGKSPLSACNALAMRLQGWRTLKPVLSCREKPHFMKGLTMSQPAPLTATQRAELKALLEARRQELNQQMEQNRANLAPADVTAGSVSQDESARLKNITREVDGALTALDVADLARIERALELIETDEYGLCDECGCAIPFERLKVEPMTQHCVQCKSRWEQAQAAH</sequence>
<dbReference type="EMBL" id="RDQM01000007">
    <property type="protein sequence ID" value="RMW98566.1"/>
    <property type="molecule type" value="Genomic_DNA"/>
</dbReference>
<dbReference type="AlphaFoldDB" id="A0A3M6Q6G5"/>
<evidence type="ECO:0000256" key="1">
    <source>
        <dbReference type="ARBA" id="ARBA00022723"/>
    </source>
</evidence>
<protein>
    <recommendedName>
        <fullName evidence="6">Zinc finger DksA/TraR C4-type domain-containing protein</fullName>
    </recommendedName>
</protein>
<keyword evidence="1" id="KW-0479">Metal-binding</keyword>
<keyword evidence="3" id="KW-0862">Zinc</keyword>
<dbReference type="Proteomes" id="UP000267521">
    <property type="component" value="Unassembled WGS sequence"/>
</dbReference>
<evidence type="ECO:0000256" key="3">
    <source>
        <dbReference type="ARBA" id="ARBA00022833"/>
    </source>
</evidence>
<dbReference type="InterPro" id="IPR000962">
    <property type="entry name" value="Znf_DskA_TraR"/>
</dbReference>
<evidence type="ECO:0000313" key="7">
    <source>
        <dbReference type="EMBL" id="RMW98566.1"/>
    </source>
</evidence>
<reference evidence="7 8" key="1">
    <citation type="submission" date="2018-10" db="EMBL/GenBank/DDBJ databases">
        <title>Comamonadaceae CDC group NO-1 genome sequencing and assembly.</title>
        <authorList>
            <person name="Bernier A.-M."/>
            <person name="Bernard K."/>
        </authorList>
    </citation>
    <scope>NUCLEOTIDE SEQUENCE [LARGE SCALE GENOMIC DNA]</scope>
    <source>
        <strain evidence="7 8">NML970147</strain>
    </source>
</reference>
<feature type="zinc finger region" description="dksA C4-type" evidence="4">
    <location>
        <begin position="206"/>
        <end position="230"/>
    </location>
</feature>
<gene>
    <name evidence="7" type="ORF">EBQ26_06900</name>
</gene>
<feature type="domain" description="Zinc finger DksA/TraR C4-type" evidence="6">
    <location>
        <begin position="203"/>
        <end position="233"/>
    </location>
</feature>
<organism evidence="7 8">
    <name type="scientific">Allofranklinella schreckenbergeri</name>
    <dbReference type="NCBI Taxonomy" id="1076744"/>
    <lineage>
        <taxon>Bacteria</taxon>
        <taxon>Pseudomonadati</taxon>
        <taxon>Pseudomonadota</taxon>
        <taxon>Betaproteobacteria</taxon>
        <taxon>Burkholderiales</taxon>
        <taxon>Comamonadaceae</taxon>
        <taxon>Allofranklinella</taxon>
    </lineage>
</organism>
<dbReference type="SUPFAM" id="SSF57716">
    <property type="entry name" value="Glucocorticoid receptor-like (DNA-binding domain)"/>
    <property type="match status" value="1"/>
</dbReference>
<dbReference type="Gene3D" id="1.20.120.910">
    <property type="entry name" value="DksA, coiled-coil domain"/>
    <property type="match status" value="1"/>
</dbReference>
<evidence type="ECO:0000256" key="5">
    <source>
        <dbReference type="SAM" id="MobiDB-lite"/>
    </source>
</evidence>